<accession>A0ABU3M0B1</accession>
<dbReference type="RefSeq" id="WP_314204830.1">
    <property type="nucleotide sequence ID" value="NZ_JAVTLL010000022.1"/>
</dbReference>
<organism evidence="1 2">
    <name type="scientific">Streptomyces justiciae</name>
    <dbReference type="NCBI Taxonomy" id="2780140"/>
    <lineage>
        <taxon>Bacteria</taxon>
        <taxon>Bacillati</taxon>
        <taxon>Actinomycetota</taxon>
        <taxon>Actinomycetes</taxon>
        <taxon>Kitasatosporales</taxon>
        <taxon>Streptomycetaceae</taxon>
        <taxon>Streptomyces</taxon>
    </lineage>
</organism>
<evidence type="ECO:0000313" key="2">
    <source>
        <dbReference type="Proteomes" id="UP001257948"/>
    </source>
</evidence>
<dbReference type="EMBL" id="JAVTLL010000022">
    <property type="protein sequence ID" value="MDT7844925.1"/>
    <property type="molecule type" value="Genomic_DNA"/>
</dbReference>
<proteinExistence type="predicted"/>
<comment type="caution">
    <text evidence="1">The sequence shown here is derived from an EMBL/GenBank/DDBJ whole genome shotgun (WGS) entry which is preliminary data.</text>
</comment>
<sequence length="281" mass="31338">MGSADYTRIASLLPPVYQEDALSFAQLDAFLGLVDELNHAYLERLEDLGLVLGPDAALHWPAGLPLDAGGDALIGAYLAVYDEIARRAAFTFPDSWRRDEKGVVLRRRFLARSGRIWRRRGTPRGFLDWFCLAFGIAPVNRPYLLEHFKVPGPRIAEPELIGTLFVPAAHPFSEHRRRVEAIGFVDRYAPAHVALRVCWTECGWAPPQPPAPPEPGPDGDLTPAQRAAFDAEVDQYRRDLRALLCSTTSYVGHGDALRLREFAGRPRINDRLDVGHLPGEE</sequence>
<name>A0ABU3M0B1_9ACTN</name>
<dbReference type="Proteomes" id="UP001257948">
    <property type="component" value="Unassembled WGS sequence"/>
</dbReference>
<protein>
    <submittedName>
        <fullName evidence="1">Uncharacterized protein</fullName>
    </submittedName>
</protein>
<keyword evidence="2" id="KW-1185">Reference proteome</keyword>
<reference evidence="2" key="1">
    <citation type="submission" date="2023-07" db="EMBL/GenBank/DDBJ databases">
        <title>Draft genome sequence of the endophytic actinobacterium Streptomyces justiciae WPN32, a potential antibiotic producer.</title>
        <authorList>
            <person name="Yasawong M."/>
            <person name="Pana W."/>
            <person name="Ganta P."/>
            <person name="Santapan N."/>
            <person name="Songngamsuk T."/>
            <person name="Phatcharaharikarn M."/>
            <person name="Kerdtoob S."/>
            <person name="Nantapong N."/>
        </authorList>
    </citation>
    <scope>NUCLEOTIDE SEQUENCE [LARGE SCALE GENOMIC DNA]</scope>
    <source>
        <strain evidence="2">WPN32</strain>
    </source>
</reference>
<evidence type="ECO:0000313" key="1">
    <source>
        <dbReference type="EMBL" id="MDT7844925.1"/>
    </source>
</evidence>
<gene>
    <name evidence="1" type="ORF">RQC66_29825</name>
</gene>